<organism evidence="2">
    <name type="scientific">Ixodes ricinus</name>
    <name type="common">Common tick</name>
    <name type="synonym">Acarus ricinus</name>
    <dbReference type="NCBI Taxonomy" id="34613"/>
    <lineage>
        <taxon>Eukaryota</taxon>
        <taxon>Metazoa</taxon>
        <taxon>Ecdysozoa</taxon>
        <taxon>Arthropoda</taxon>
        <taxon>Chelicerata</taxon>
        <taxon>Arachnida</taxon>
        <taxon>Acari</taxon>
        <taxon>Parasitiformes</taxon>
        <taxon>Ixodida</taxon>
        <taxon>Ixodoidea</taxon>
        <taxon>Ixodidae</taxon>
        <taxon>Ixodinae</taxon>
        <taxon>Ixodes</taxon>
    </lineage>
</organism>
<dbReference type="AlphaFoldDB" id="A0A147BT41"/>
<dbReference type="EMBL" id="GEGO01001448">
    <property type="protein sequence ID" value="JAR93956.1"/>
    <property type="molecule type" value="Transcribed_RNA"/>
</dbReference>
<reference evidence="2" key="1">
    <citation type="journal article" date="2018" name="PLoS Negl. Trop. Dis.">
        <title>Sialome diversity of ticks revealed by RNAseq of single tick salivary glands.</title>
        <authorList>
            <person name="Perner J."/>
            <person name="Kropackova S."/>
            <person name="Kopacek P."/>
            <person name="Ribeiro J.M."/>
        </authorList>
    </citation>
    <scope>NUCLEOTIDE SEQUENCE</scope>
    <source>
        <strain evidence="2">Siblings of single egg batch collected in Ceske Budejovice</strain>
        <tissue evidence="2">Salivary glands</tissue>
    </source>
</reference>
<feature type="signal peptide" evidence="1">
    <location>
        <begin position="1"/>
        <end position="24"/>
    </location>
</feature>
<sequence>MAGVVCGAPLRVVVLVCLVPSVLRLSSRTPAPGGPPRRSGSSGCWCVSTGSCELCGHARCSDSRRRRQCRCRRPQGSLG</sequence>
<name>A0A147BT41_IXORI</name>
<evidence type="ECO:0000313" key="2">
    <source>
        <dbReference type="EMBL" id="JAR93956.1"/>
    </source>
</evidence>
<feature type="chain" id="PRO_5007543027" evidence="1">
    <location>
        <begin position="25"/>
        <end position="79"/>
    </location>
</feature>
<keyword evidence="1" id="KW-0732">Signal</keyword>
<proteinExistence type="predicted"/>
<evidence type="ECO:0000256" key="1">
    <source>
        <dbReference type="SAM" id="SignalP"/>
    </source>
</evidence>
<protein>
    <submittedName>
        <fullName evidence="2">Putative secreted protein</fullName>
    </submittedName>
</protein>
<accession>A0A147BT41</accession>